<evidence type="ECO:0000256" key="1">
    <source>
        <dbReference type="SAM" id="Phobius"/>
    </source>
</evidence>
<keyword evidence="1" id="KW-0812">Transmembrane</keyword>
<name>A0ABQ3JCN6_9PSEU</name>
<dbReference type="Proteomes" id="UP000605897">
    <property type="component" value="Unassembled WGS sequence"/>
</dbReference>
<comment type="caution">
    <text evidence="2">The sequence shown here is derived from an EMBL/GenBank/DDBJ whole genome shotgun (WGS) entry which is preliminary data.</text>
</comment>
<keyword evidence="1" id="KW-1133">Transmembrane helix</keyword>
<protein>
    <submittedName>
        <fullName evidence="2">Uncharacterized protein</fullName>
    </submittedName>
</protein>
<feature type="transmembrane region" description="Helical" evidence="1">
    <location>
        <begin position="26"/>
        <end position="47"/>
    </location>
</feature>
<keyword evidence="1" id="KW-0472">Membrane</keyword>
<feature type="transmembrane region" description="Helical" evidence="1">
    <location>
        <begin position="95"/>
        <end position="117"/>
    </location>
</feature>
<accession>A0ABQ3JCN6</accession>
<feature type="transmembrane region" description="Helical" evidence="1">
    <location>
        <begin position="67"/>
        <end position="89"/>
    </location>
</feature>
<sequence length="192" mass="19857">MGGLAGLALFFGVLLSGVFFKRGNVPLGVCFALVAAAPVVFLLVEAVRNRWRAVRRPGRDLAARRAVRLAGGAALAAGAGAATVTFWWASRIAAWGVAALGVVVAAVVSLVLVVSAVRVLLMSWRAAAVVARVMYALGFVAGLCAARALTDFARLWPMAALGATAAAVASGVLVLQKRALRELGGPPRSRRR</sequence>
<organism evidence="2 3">
    <name type="scientific">Amycolatopsis deserti</name>
    <dbReference type="NCBI Taxonomy" id="185696"/>
    <lineage>
        <taxon>Bacteria</taxon>
        <taxon>Bacillati</taxon>
        <taxon>Actinomycetota</taxon>
        <taxon>Actinomycetes</taxon>
        <taxon>Pseudonocardiales</taxon>
        <taxon>Pseudonocardiaceae</taxon>
        <taxon>Amycolatopsis</taxon>
    </lineage>
</organism>
<dbReference type="RefSeq" id="WP_191247395.1">
    <property type="nucleotide sequence ID" value="NZ_BNAU01000006.1"/>
</dbReference>
<keyword evidence="3" id="KW-1185">Reference proteome</keyword>
<evidence type="ECO:0000313" key="2">
    <source>
        <dbReference type="EMBL" id="GHF13246.1"/>
    </source>
</evidence>
<dbReference type="EMBL" id="BNAU01000006">
    <property type="protein sequence ID" value="GHF13246.1"/>
    <property type="molecule type" value="Genomic_DNA"/>
</dbReference>
<reference evidence="3" key="1">
    <citation type="journal article" date="2019" name="Int. J. Syst. Evol. Microbiol.">
        <title>The Global Catalogue of Microorganisms (GCM) 10K type strain sequencing project: providing services to taxonomists for standard genome sequencing and annotation.</title>
        <authorList>
            <consortium name="The Broad Institute Genomics Platform"/>
            <consortium name="The Broad Institute Genome Sequencing Center for Infectious Disease"/>
            <person name="Wu L."/>
            <person name="Ma J."/>
        </authorList>
    </citation>
    <scope>NUCLEOTIDE SEQUENCE [LARGE SCALE GENOMIC DNA]</scope>
    <source>
        <strain evidence="3">CGMCC 4.7677</strain>
    </source>
</reference>
<evidence type="ECO:0000313" key="3">
    <source>
        <dbReference type="Proteomes" id="UP000605897"/>
    </source>
</evidence>
<feature type="transmembrane region" description="Helical" evidence="1">
    <location>
        <begin position="129"/>
        <end position="149"/>
    </location>
</feature>
<feature type="transmembrane region" description="Helical" evidence="1">
    <location>
        <begin position="155"/>
        <end position="175"/>
    </location>
</feature>
<gene>
    <name evidence="2" type="ORF">GCM10017786_54060</name>
</gene>
<proteinExistence type="predicted"/>